<reference evidence="2" key="1">
    <citation type="journal article" date="2022" name="bioRxiv">
        <title>Sequencing and chromosome-scale assembly of the giantPleurodeles waltlgenome.</title>
        <authorList>
            <person name="Brown T."/>
            <person name="Elewa A."/>
            <person name="Iarovenko S."/>
            <person name="Subramanian E."/>
            <person name="Araus A.J."/>
            <person name="Petzold A."/>
            <person name="Susuki M."/>
            <person name="Suzuki K.-i.T."/>
            <person name="Hayashi T."/>
            <person name="Toyoda A."/>
            <person name="Oliveira C."/>
            <person name="Osipova E."/>
            <person name="Leigh N.D."/>
            <person name="Simon A."/>
            <person name="Yun M.H."/>
        </authorList>
    </citation>
    <scope>NUCLEOTIDE SEQUENCE</scope>
    <source>
        <strain evidence="2">20211129_DDA</strain>
        <tissue evidence="2">Liver</tissue>
    </source>
</reference>
<evidence type="ECO:0000313" key="3">
    <source>
        <dbReference type="Proteomes" id="UP001066276"/>
    </source>
</evidence>
<proteinExistence type="predicted"/>
<keyword evidence="3" id="KW-1185">Reference proteome</keyword>
<dbReference type="EMBL" id="JANPWB010000013">
    <property type="protein sequence ID" value="KAJ1106118.1"/>
    <property type="molecule type" value="Genomic_DNA"/>
</dbReference>
<feature type="region of interest" description="Disordered" evidence="1">
    <location>
        <begin position="56"/>
        <end position="78"/>
    </location>
</feature>
<sequence length="194" mass="22126">MKLILLQETSLGPHPAGRALGLGGQFSEWERTHHESCYRFLWRALLTKVVRETPGRQFPKGHLKDTESGREKGPKCTLHPERTALGRYDLEARQDPRSDGLPVELYVKLWDLIGPDLLDLYEEMVGKSSMPQSLREGMITLLYKQKGEKEDLKNWRPISLLNVDYKIQAKAMANRLKKLIAKIVHPDQTCGIPG</sequence>
<dbReference type="PANTHER" id="PTHR19446">
    <property type="entry name" value="REVERSE TRANSCRIPTASES"/>
    <property type="match status" value="1"/>
</dbReference>
<protein>
    <submittedName>
        <fullName evidence="2">Uncharacterized protein</fullName>
    </submittedName>
</protein>
<evidence type="ECO:0000313" key="2">
    <source>
        <dbReference type="EMBL" id="KAJ1106118.1"/>
    </source>
</evidence>
<dbReference type="Proteomes" id="UP001066276">
    <property type="component" value="Chromosome 9"/>
</dbReference>
<accession>A0AAV7MQZ3</accession>
<gene>
    <name evidence="2" type="ORF">NDU88_003521</name>
</gene>
<dbReference type="AlphaFoldDB" id="A0AAV7MQZ3"/>
<organism evidence="2 3">
    <name type="scientific">Pleurodeles waltl</name>
    <name type="common">Iberian ribbed newt</name>
    <dbReference type="NCBI Taxonomy" id="8319"/>
    <lineage>
        <taxon>Eukaryota</taxon>
        <taxon>Metazoa</taxon>
        <taxon>Chordata</taxon>
        <taxon>Craniata</taxon>
        <taxon>Vertebrata</taxon>
        <taxon>Euteleostomi</taxon>
        <taxon>Amphibia</taxon>
        <taxon>Batrachia</taxon>
        <taxon>Caudata</taxon>
        <taxon>Salamandroidea</taxon>
        <taxon>Salamandridae</taxon>
        <taxon>Pleurodelinae</taxon>
        <taxon>Pleurodeles</taxon>
    </lineage>
</organism>
<feature type="compositionally biased region" description="Basic and acidic residues" evidence="1">
    <location>
        <begin position="62"/>
        <end position="78"/>
    </location>
</feature>
<evidence type="ECO:0000256" key="1">
    <source>
        <dbReference type="SAM" id="MobiDB-lite"/>
    </source>
</evidence>
<comment type="caution">
    <text evidence="2">The sequence shown here is derived from an EMBL/GenBank/DDBJ whole genome shotgun (WGS) entry which is preliminary data.</text>
</comment>
<name>A0AAV7MQZ3_PLEWA</name>